<dbReference type="AlphaFoldDB" id="A0A502G865"/>
<keyword evidence="3" id="KW-1185">Reference proteome</keyword>
<dbReference type="Gene3D" id="3.40.50.150">
    <property type="entry name" value="Vaccinia Virus protein VP39"/>
    <property type="match status" value="1"/>
</dbReference>
<organism evidence="2 3">
    <name type="scientific">Ewingella americana</name>
    <dbReference type="NCBI Taxonomy" id="41202"/>
    <lineage>
        <taxon>Bacteria</taxon>
        <taxon>Pseudomonadati</taxon>
        <taxon>Pseudomonadota</taxon>
        <taxon>Gammaproteobacteria</taxon>
        <taxon>Enterobacterales</taxon>
        <taxon>Yersiniaceae</taxon>
        <taxon>Ewingella</taxon>
    </lineage>
</organism>
<dbReference type="InterPro" id="IPR004537">
    <property type="entry name" value="Tellurite-R_MeTrfase_TehB"/>
</dbReference>
<dbReference type="CDD" id="cd02440">
    <property type="entry name" value="AdoMet_MTases"/>
    <property type="match status" value="1"/>
</dbReference>
<protein>
    <submittedName>
        <fullName evidence="2">Tellurite resistance methyltransferase TehB</fullName>
        <ecNumber evidence="2">2.1.1.265</ecNumber>
    </submittedName>
</protein>
<dbReference type="Proteomes" id="UP000317663">
    <property type="component" value="Unassembled WGS sequence"/>
</dbReference>
<dbReference type="GO" id="GO:0008757">
    <property type="term" value="F:S-adenosylmethionine-dependent methyltransferase activity"/>
    <property type="evidence" value="ECO:0007669"/>
    <property type="project" value="InterPro"/>
</dbReference>
<evidence type="ECO:0000313" key="2">
    <source>
        <dbReference type="EMBL" id="TPG58327.1"/>
    </source>
</evidence>
<dbReference type="EC" id="2.1.1.265" evidence="2"/>
<name>A0A502G865_9GAMM</name>
<sequence length="204" mass="22747">MDNQSAAPVSAEDFYADKYGLTRTHSEVIHAATLVPVGQVLDLGCGSGRNSLYLNLKGSTVTAWDHNPQSIGKLNDIIRAESLQNITASEVDLNTHRFSGNYDFILSTVVMMFLQRDSIPNIIADMHSSTRVGGYNLIVAAMDSPDYPCPIPFPFSFQPGELRNDYADWKIVKYNEDVGELHKRDENGNRYKMRFATLLAQKIA</sequence>
<dbReference type="NCBIfam" id="NF008405">
    <property type="entry name" value="PRK11207.1"/>
    <property type="match status" value="1"/>
</dbReference>
<dbReference type="NCBIfam" id="TIGR00477">
    <property type="entry name" value="tehB"/>
    <property type="match status" value="1"/>
</dbReference>
<dbReference type="Pfam" id="PF03848">
    <property type="entry name" value="TehB"/>
    <property type="match status" value="1"/>
</dbReference>
<feature type="domain" description="Tellurite resistance methyltransferase TehB-like" evidence="1">
    <location>
        <begin position="10"/>
        <end position="199"/>
    </location>
</feature>
<keyword evidence="2" id="KW-0808">Transferase</keyword>
<evidence type="ECO:0000259" key="1">
    <source>
        <dbReference type="Pfam" id="PF03848"/>
    </source>
</evidence>
<dbReference type="RefSeq" id="WP_140474366.1">
    <property type="nucleotide sequence ID" value="NZ_RCZD01000011.1"/>
</dbReference>
<dbReference type="SUPFAM" id="SSF53335">
    <property type="entry name" value="S-adenosyl-L-methionine-dependent methyltransferases"/>
    <property type="match status" value="1"/>
</dbReference>
<gene>
    <name evidence="2" type="primary">tehB</name>
    <name evidence="2" type="ORF">EAH77_18980</name>
</gene>
<dbReference type="GO" id="GO:0032259">
    <property type="term" value="P:methylation"/>
    <property type="evidence" value="ECO:0007669"/>
    <property type="project" value="UniProtKB-KW"/>
</dbReference>
<dbReference type="OrthoDB" id="9804312at2"/>
<comment type="caution">
    <text evidence="2">The sequence shown here is derived from an EMBL/GenBank/DDBJ whole genome shotgun (WGS) entry which is preliminary data.</text>
</comment>
<keyword evidence="2" id="KW-0489">Methyltransferase</keyword>
<dbReference type="GO" id="GO:0005737">
    <property type="term" value="C:cytoplasm"/>
    <property type="evidence" value="ECO:0007669"/>
    <property type="project" value="InterPro"/>
</dbReference>
<reference evidence="2 3" key="1">
    <citation type="journal article" date="2019" name="Environ. Microbiol.">
        <title>Species interactions and distinct microbial communities in high Arctic permafrost affected cryosols are associated with the CH4 and CO2 gas fluxes.</title>
        <authorList>
            <person name="Altshuler I."/>
            <person name="Hamel J."/>
            <person name="Turney S."/>
            <person name="Magnuson E."/>
            <person name="Levesque R."/>
            <person name="Greer C."/>
            <person name="Whyte L.G."/>
        </authorList>
    </citation>
    <scope>NUCLEOTIDE SEQUENCE [LARGE SCALE GENOMIC DNA]</scope>
    <source>
        <strain evidence="2 3">E4</strain>
    </source>
</reference>
<dbReference type="EMBL" id="RCZD01000011">
    <property type="protein sequence ID" value="TPG58327.1"/>
    <property type="molecule type" value="Genomic_DNA"/>
</dbReference>
<evidence type="ECO:0000313" key="3">
    <source>
        <dbReference type="Proteomes" id="UP000317663"/>
    </source>
</evidence>
<accession>A0A502G865</accession>
<dbReference type="InterPro" id="IPR015985">
    <property type="entry name" value="TehB-like_dom"/>
</dbReference>
<dbReference type="InterPro" id="IPR029063">
    <property type="entry name" value="SAM-dependent_MTases_sf"/>
</dbReference>
<proteinExistence type="predicted"/>
<dbReference type="GO" id="GO:0046690">
    <property type="term" value="P:response to tellurium ion"/>
    <property type="evidence" value="ECO:0007669"/>
    <property type="project" value="InterPro"/>
</dbReference>